<comment type="caution">
    <text evidence="18">The sequence shown here is derived from an EMBL/GenBank/DDBJ whole genome shotgun (WGS) entry which is preliminary data.</text>
</comment>
<keyword evidence="9" id="KW-0010">Activator</keyword>
<evidence type="ECO:0000256" key="15">
    <source>
        <dbReference type="PROSITE-ProRule" id="PRU01091"/>
    </source>
</evidence>
<evidence type="ECO:0000256" key="2">
    <source>
        <dbReference type="ARBA" id="ARBA00018672"/>
    </source>
</evidence>
<dbReference type="Gene3D" id="3.40.50.2300">
    <property type="match status" value="1"/>
</dbReference>
<evidence type="ECO:0000256" key="10">
    <source>
        <dbReference type="ARBA" id="ARBA00023163"/>
    </source>
</evidence>
<dbReference type="InterPro" id="IPR039420">
    <property type="entry name" value="WalR-like"/>
</dbReference>
<organism evidence="18 19">
    <name type="scientific">Candidatus Choladousia intestinavium</name>
    <dbReference type="NCBI Taxonomy" id="2840727"/>
    <lineage>
        <taxon>Bacteria</taxon>
        <taxon>Bacillati</taxon>
        <taxon>Bacillota</taxon>
        <taxon>Clostridia</taxon>
        <taxon>Lachnospirales</taxon>
        <taxon>Lachnospiraceae</taxon>
        <taxon>Lachnospiraceae incertae sedis</taxon>
        <taxon>Candidatus Choladousia</taxon>
    </lineage>
</organism>
<dbReference type="InterPro" id="IPR036388">
    <property type="entry name" value="WH-like_DNA-bd_sf"/>
</dbReference>
<feature type="domain" description="Response regulatory" evidence="16">
    <location>
        <begin position="3"/>
        <end position="117"/>
    </location>
</feature>
<dbReference type="GO" id="GO:0000156">
    <property type="term" value="F:phosphorelay response regulator activity"/>
    <property type="evidence" value="ECO:0007669"/>
    <property type="project" value="TreeGrafter"/>
</dbReference>
<dbReference type="InterPro" id="IPR001867">
    <property type="entry name" value="OmpR/PhoB-type_DNA-bd"/>
</dbReference>
<dbReference type="PANTHER" id="PTHR48111">
    <property type="entry name" value="REGULATOR OF RPOS"/>
    <property type="match status" value="1"/>
</dbReference>
<evidence type="ECO:0000256" key="3">
    <source>
        <dbReference type="ARBA" id="ARBA00022490"/>
    </source>
</evidence>
<evidence type="ECO:0000259" key="16">
    <source>
        <dbReference type="PROSITE" id="PS50110"/>
    </source>
</evidence>
<evidence type="ECO:0000256" key="5">
    <source>
        <dbReference type="ARBA" id="ARBA00023012"/>
    </source>
</evidence>
<feature type="domain" description="OmpR/PhoB-type" evidence="17">
    <location>
        <begin position="125"/>
        <end position="222"/>
    </location>
</feature>
<evidence type="ECO:0000256" key="8">
    <source>
        <dbReference type="ARBA" id="ARBA00023125"/>
    </source>
</evidence>
<comment type="function">
    <text evidence="11">May play the central regulatory role in sporulation. It may be an element of the effector pathway responsible for the activation of sporulation genes in response to nutritional stress. Spo0A may act in concert with spo0H (a sigma factor) to control the expression of some genes that are critical to the sporulation process.</text>
</comment>
<dbReference type="GO" id="GO:0006355">
    <property type="term" value="P:regulation of DNA-templated transcription"/>
    <property type="evidence" value="ECO:0007669"/>
    <property type="project" value="InterPro"/>
</dbReference>
<dbReference type="CDD" id="cd00383">
    <property type="entry name" value="trans_reg_C"/>
    <property type="match status" value="1"/>
</dbReference>
<dbReference type="SMART" id="SM00862">
    <property type="entry name" value="Trans_reg_C"/>
    <property type="match status" value="1"/>
</dbReference>
<dbReference type="GO" id="GO:0032993">
    <property type="term" value="C:protein-DNA complex"/>
    <property type="evidence" value="ECO:0007669"/>
    <property type="project" value="TreeGrafter"/>
</dbReference>
<dbReference type="CDD" id="cd17574">
    <property type="entry name" value="REC_OmpR"/>
    <property type="match status" value="1"/>
</dbReference>
<evidence type="ECO:0000259" key="17">
    <source>
        <dbReference type="PROSITE" id="PS51755"/>
    </source>
</evidence>
<comment type="function">
    <text evidence="12">Member of the two-component regulatory system HssS/HssR involved in intracellular heme homeostasis and tempering of staphylococcal virulence. Phosphorylated HssR binds to a direct repeat sequence within hrtAB promoter and activates the expression of hrtAB, an efflux pump, in response to extracellular heme, hemin, hemoglobin or blood.</text>
</comment>
<accession>A0A9D1AC85</accession>
<evidence type="ECO:0000256" key="11">
    <source>
        <dbReference type="ARBA" id="ARBA00024867"/>
    </source>
</evidence>
<evidence type="ECO:0000256" key="4">
    <source>
        <dbReference type="ARBA" id="ARBA00022553"/>
    </source>
</evidence>
<dbReference type="InterPro" id="IPR011006">
    <property type="entry name" value="CheY-like_superfamily"/>
</dbReference>
<dbReference type="SMART" id="SM00448">
    <property type="entry name" value="REC"/>
    <property type="match status" value="1"/>
</dbReference>
<evidence type="ECO:0000313" key="19">
    <source>
        <dbReference type="Proteomes" id="UP000886757"/>
    </source>
</evidence>
<dbReference type="Pfam" id="PF00486">
    <property type="entry name" value="Trans_reg_C"/>
    <property type="match status" value="1"/>
</dbReference>
<keyword evidence="3" id="KW-0963">Cytoplasm</keyword>
<sequence length="229" mass="26437">MIHILIVDDDKNICRYYNALLSRAGYTVFCSRSVKEALSIMENTRIDLILLDIMLPETDGFSFARTLRNCRNEIPILMVTARDSAADVKKGFLSGTDDYMKKTVDEDEMLLRIKGLLRRAKILTDRRLSVGSTVLDYDTLTVRVGSQANTLPQKEFYLLYKLLSYPNQIFTRIQLMEDIWGPDTTSMESTVSVHINRLRKRYENNPDFYIHTIRGLGYQACLKENRSSL</sequence>
<dbReference type="Pfam" id="PF00072">
    <property type="entry name" value="Response_reg"/>
    <property type="match status" value="1"/>
</dbReference>
<keyword evidence="4 14" id="KW-0597">Phosphoprotein</keyword>
<dbReference type="PANTHER" id="PTHR48111:SF49">
    <property type="entry name" value="HEME RESPONSE REGULATOR HSSR"/>
    <property type="match status" value="1"/>
</dbReference>
<evidence type="ECO:0000256" key="13">
    <source>
        <dbReference type="ARBA" id="ARBA00039976"/>
    </source>
</evidence>
<reference evidence="18" key="2">
    <citation type="journal article" date="2021" name="PeerJ">
        <title>Extensive microbial diversity within the chicken gut microbiome revealed by metagenomics and culture.</title>
        <authorList>
            <person name="Gilroy R."/>
            <person name="Ravi A."/>
            <person name="Getino M."/>
            <person name="Pursley I."/>
            <person name="Horton D.L."/>
            <person name="Alikhan N.F."/>
            <person name="Baker D."/>
            <person name="Gharbi K."/>
            <person name="Hall N."/>
            <person name="Watson M."/>
            <person name="Adriaenssens E.M."/>
            <person name="Foster-Nyarko E."/>
            <person name="Jarju S."/>
            <person name="Secka A."/>
            <person name="Antonio M."/>
            <person name="Oren A."/>
            <person name="Chaudhuri R.R."/>
            <person name="La Ragione R."/>
            <person name="Hildebrand F."/>
            <person name="Pallen M.J."/>
        </authorList>
    </citation>
    <scope>NUCLEOTIDE SEQUENCE</scope>
    <source>
        <strain evidence="18">ChiSjej4B22-8148</strain>
    </source>
</reference>
<dbReference type="PROSITE" id="PS50110">
    <property type="entry name" value="RESPONSE_REGULATORY"/>
    <property type="match status" value="1"/>
</dbReference>
<protein>
    <recommendedName>
        <fullName evidence="13">Heme response regulator HssR</fullName>
    </recommendedName>
    <alternativeName>
        <fullName evidence="2">Stage 0 sporulation protein A homolog</fullName>
    </alternativeName>
</protein>
<keyword evidence="8 15" id="KW-0238">DNA-binding</keyword>
<evidence type="ECO:0000256" key="1">
    <source>
        <dbReference type="ARBA" id="ARBA00004496"/>
    </source>
</evidence>
<dbReference type="GO" id="GO:0005829">
    <property type="term" value="C:cytosol"/>
    <property type="evidence" value="ECO:0007669"/>
    <property type="project" value="TreeGrafter"/>
</dbReference>
<comment type="subcellular location">
    <subcellularLocation>
        <location evidence="1">Cytoplasm</location>
    </subcellularLocation>
</comment>
<name>A0A9D1AC85_9FIRM</name>
<dbReference type="EMBL" id="DVGK01000030">
    <property type="protein sequence ID" value="HIR12712.1"/>
    <property type="molecule type" value="Genomic_DNA"/>
</dbReference>
<evidence type="ECO:0000256" key="7">
    <source>
        <dbReference type="ARBA" id="ARBA00023026"/>
    </source>
</evidence>
<evidence type="ECO:0000313" key="18">
    <source>
        <dbReference type="EMBL" id="HIR12712.1"/>
    </source>
</evidence>
<proteinExistence type="predicted"/>
<evidence type="ECO:0000256" key="9">
    <source>
        <dbReference type="ARBA" id="ARBA00023159"/>
    </source>
</evidence>
<dbReference type="Gene3D" id="1.10.10.10">
    <property type="entry name" value="Winged helix-like DNA-binding domain superfamily/Winged helix DNA-binding domain"/>
    <property type="match status" value="1"/>
</dbReference>
<dbReference type="InterPro" id="IPR001789">
    <property type="entry name" value="Sig_transdc_resp-reg_receiver"/>
</dbReference>
<dbReference type="GO" id="GO:0000976">
    <property type="term" value="F:transcription cis-regulatory region binding"/>
    <property type="evidence" value="ECO:0007669"/>
    <property type="project" value="TreeGrafter"/>
</dbReference>
<reference evidence="18" key="1">
    <citation type="submission" date="2020-10" db="EMBL/GenBank/DDBJ databases">
        <authorList>
            <person name="Gilroy R."/>
        </authorList>
    </citation>
    <scope>NUCLEOTIDE SEQUENCE</scope>
    <source>
        <strain evidence="18">ChiSjej4B22-8148</strain>
    </source>
</reference>
<dbReference type="Proteomes" id="UP000886757">
    <property type="component" value="Unassembled WGS sequence"/>
</dbReference>
<dbReference type="FunFam" id="3.40.50.2300:FF:000001">
    <property type="entry name" value="DNA-binding response regulator PhoB"/>
    <property type="match status" value="1"/>
</dbReference>
<evidence type="ECO:0000256" key="12">
    <source>
        <dbReference type="ARBA" id="ARBA00037471"/>
    </source>
</evidence>
<evidence type="ECO:0000256" key="14">
    <source>
        <dbReference type="PROSITE-ProRule" id="PRU00169"/>
    </source>
</evidence>
<gene>
    <name evidence="18" type="ORF">IAB31_02170</name>
</gene>
<keyword evidence="6" id="KW-0805">Transcription regulation</keyword>
<feature type="DNA-binding region" description="OmpR/PhoB-type" evidence="15">
    <location>
        <begin position="125"/>
        <end position="222"/>
    </location>
</feature>
<dbReference type="SUPFAM" id="SSF52172">
    <property type="entry name" value="CheY-like"/>
    <property type="match status" value="1"/>
</dbReference>
<keyword evidence="10" id="KW-0804">Transcription</keyword>
<feature type="modified residue" description="4-aspartylphosphate" evidence="14">
    <location>
        <position position="52"/>
    </location>
</feature>
<evidence type="ECO:0000256" key="6">
    <source>
        <dbReference type="ARBA" id="ARBA00023015"/>
    </source>
</evidence>
<dbReference type="AlphaFoldDB" id="A0A9D1AC85"/>
<keyword evidence="7" id="KW-0843">Virulence</keyword>
<dbReference type="PROSITE" id="PS51755">
    <property type="entry name" value="OMPR_PHOB"/>
    <property type="match status" value="1"/>
</dbReference>
<keyword evidence="5" id="KW-0902">Two-component regulatory system</keyword>